<organism evidence="12 13">
    <name type="scientific">Pseudocohnilembus persalinus</name>
    <name type="common">Ciliate</name>
    <dbReference type="NCBI Taxonomy" id="266149"/>
    <lineage>
        <taxon>Eukaryota</taxon>
        <taxon>Sar</taxon>
        <taxon>Alveolata</taxon>
        <taxon>Ciliophora</taxon>
        <taxon>Intramacronucleata</taxon>
        <taxon>Oligohymenophorea</taxon>
        <taxon>Scuticociliatia</taxon>
        <taxon>Philasterida</taxon>
        <taxon>Pseudocohnilembidae</taxon>
        <taxon>Pseudocohnilembus</taxon>
    </lineage>
</organism>
<dbReference type="Pfam" id="PF04564">
    <property type="entry name" value="U-box"/>
    <property type="match status" value="1"/>
</dbReference>
<dbReference type="InterPro" id="IPR045132">
    <property type="entry name" value="UBE4"/>
</dbReference>
<evidence type="ECO:0000256" key="2">
    <source>
        <dbReference type="ARBA" id="ARBA00004123"/>
    </source>
</evidence>
<reference evidence="12 13" key="1">
    <citation type="journal article" date="2015" name="Sci. Rep.">
        <title>Genome of the facultative scuticociliatosis pathogen Pseudocohnilembus persalinus provides insight into its virulence through horizontal gene transfer.</title>
        <authorList>
            <person name="Xiong J."/>
            <person name="Wang G."/>
            <person name="Cheng J."/>
            <person name="Tian M."/>
            <person name="Pan X."/>
            <person name="Warren A."/>
            <person name="Jiang C."/>
            <person name="Yuan D."/>
            <person name="Miao W."/>
        </authorList>
    </citation>
    <scope>NUCLEOTIDE SEQUENCE [LARGE SCALE GENOMIC DNA]</scope>
    <source>
        <strain evidence="12">36N120E</strain>
    </source>
</reference>
<keyword evidence="8" id="KW-0808">Transferase</keyword>
<dbReference type="OMA" id="EFTIITM"/>
<dbReference type="InterPro" id="IPR013083">
    <property type="entry name" value="Znf_RING/FYVE/PHD"/>
</dbReference>
<evidence type="ECO:0000256" key="3">
    <source>
        <dbReference type="ARBA" id="ARBA00004496"/>
    </source>
</evidence>
<feature type="domain" description="U-box" evidence="11">
    <location>
        <begin position="912"/>
        <end position="986"/>
    </location>
</feature>
<evidence type="ECO:0000259" key="11">
    <source>
        <dbReference type="PROSITE" id="PS51698"/>
    </source>
</evidence>
<comment type="caution">
    <text evidence="12">The sequence shown here is derived from an EMBL/GenBank/DDBJ whole genome shotgun (WGS) entry which is preliminary data.</text>
</comment>
<comment type="catalytic activity">
    <reaction evidence="1">
        <text>S-ubiquitinyl-[E2 ubiquitin-conjugating enzyme]-L-cysteine + [acceptor protein]-L-lysine = [E2 ubiquitin-conjugating enzyme]-L-cysteine + N(6)-ubiquitinyl-[acceptor protein]-L-lysine.</text>
        <dbReference type="EC" id="2.3.2.27"/>
    </reaction>
</comment>
<evidence type="ECO:0000256" key="5">
    <source>
        <dbReference type="ARBA" id="ARBA00007434"/>
    </source>
</evidence>
<keyword evidence="7" id="KW-0963">Cytoplasm</keyword>
<evidence type="ECO:0000256" key="10">
    <source>
        <dbReference type="ARBA" id="ARBA00023242"/>
    </source>
</evidence>
<dbReference type="Proteomes" id="UP000054937">
    <property type="component" value="Unassembled WGS sequence"/>
</dbReference>
<dbReference type="EMBL" id="LDAU01000251">
    <property type="protein sequence ID" value="KRW98396.1"/>
    <property type="molecule type" value="Genomic_DNA"/>
</dbReference>
<comment type="similarity">
    <text evidence="5">Belongs to the ubiquitin conjugation factor E4 family.</text>
</comment>
<keyword evidence="13" id="KW-1185">Reference proteome</keyword>
<dbReference type="GO" id="GO:0005634">
    <property type="term" value="C:nucleus"/>
    <property type="evidence" value="ECO:0007669"/>
    <property type="project" value="UniProtKB-SubCell"/>
</dbReference>
<dbReference type="OrthoDB" id="312224at2759"/>
<evidence type="ECO:0000256" key="4">
    <source>
        <dbReference type="ARBA" id="ARBA00004906"/>
    </source>
</evidence>
<dbReference type="PROSITE" id="PS51698">
    <property type="entry name" value="U_BOX"/>
    <property type="match status" value="1"/>
</dbReference>
<dbReference type="FunFam" id="3.30.40.10:FF:000055">
    <property type="entry name" value="Ubiquitin conjugation factor e4 a"/>
    <property type="match status" value="1"/>
</dbReference>
<evidence type="ECO:0000256" key="9">
    <source>
        <dbReference type="ARBA" id="ARBA00022786"/>
    </source>
</evidence>
<dbReference type="InParanoid" id="A0A0V0Q837"/>
<dbReference type="GO" id="GO:0000151">
    <property type="term" value="C:ubiquitin ligase complex"/>
    <property type="evidence" value="ECO:0007669"/>
    <property type="project" value="InterPro"/>
</dbReference>
<dbReference type="UniPathway" id="UPA00143"/>
<evidence type="ECO:0000313" key="12">
    <source>
        <dbReference type="EMBL" id="KRW98396.1"/>
    </source>
</evidence>
<evidence type="ECO:0000256" key="1">
    <source>
        <dbReference type="ARBA" id="ARBA00000900"/>
    </source>
</evidence>
<comment type="subcellular location">
    <subcellularLocation>
        <location evidence="3">Cytoplasm</location>
    </subcellularLocation>
    <subcellularLocation>
        <location evidence="2">Nucleus</location>
    </subcellularLocation>
</comment>
<protein>
    <recommendedName>
        <fullName evidence="6">RING-type E3 ubiquitin transferase</fullName>
        <ecNumber evidence="6">2.3.2.27</ecNumber>
    </recommendedName>
</protein>
<dbReference type="GO" id="GO:0000209">
    <property type="term" value="P:protein polyubiquitination"/>
    <property type="evidence" value="ECO:0007669"/>
    <property type="project" value="TreeGrafter"/>
</dbReference>
<dbReference type="InterPro" id="IPR019474">
    <property type="entry name" value="Ub_conjug_fac_E4_core"/>
</dbReference>
<gene>
    <name evidence="12" type="ORF">PPERSA_12875</name>
</gene>
<dbReference type="AlphaFoldDB" id="A0A0V0Q837"/>
<dbReference type="Gene3D" id="3.30.40.10">
    <property type="entry name" value="Zinc/RING finger domain, C3HC4 (zinc finger)"/>
    <property type="match status" value="1"/>
</dbReference>
<sequence>MGITVDDNFIGDSNFIYLLGDIQESLPHDDQGAYFTIDAIENIVILHMLSSPVFKGQDQSQKGDEEYFSGSHSKKVEYLFNCIYRAVKQDDIDNFGISNEQYNDLLSTLTNYMVSLAIDQDMANGFEIYDFQKDNDDNYQDRSNQFLNQLYELFQEKSENVIKFILEKIVANQDGENLNQIKSLFNGLFKRVLQGLHTGSLQNEKNIEKSMRVYGILMSNDFVADYFVNENKYFIPNLKNTPNNKISHVLEQETIFGKLLSFSVLAEFPDHKKTLPQVSSDLNYFFPQDIQHNNQKINSNIHVLQSKVNDLMDRIVHKNLHQIVTNKGIKNRMNRVIYLLENFMMYNSERKKMMARFGQDNIFSSGLTLNIFKVLLLFAKPFIENTNVIREKSQKVDPEVIGKEDGLFKNINTFIEGNEQMELEQQKSLGKQTSSQMYNNFISHITRLLIIGQIYLGNLWKQFQIIIEEKDKLSSTIQENTNLPQFQKDKLLELQGILMQYIFGYDSAFYDAQQWANIIRINQFLIYCVCGLNNIKIQGETFLVGEDFRPDELYGEFPEFVDSLIKMVQFALRCPSLEWVSYSQDAIKFIFNYLVIFMGNKKLCSNPHTRCQVLMFLMGFVPDENLKQRVPLFYNLQLSLYSMNKGVEKDLIYSLVQIYIECEKTGDANQFYDKFNYRYGFSLILSFLLQNSGNKIHEQNFINIAKNNKPMFLEFSNLFLNDLIYLLDETLTKLEELKKYEDKGNNLSEEEKAKMKQGKQIIKSYTLFLNKNYDCVSLLSKHSEDSLLQEEIREKLVNNINYTVNTLHNENAGKKYKISKELKSEVNWNPQTIMLRIVELYINYSKYPEFVKEVINDKRSYDETIFERALNLLHKNQICNSKQFAQFSKLLEDFKKSRNEIQEEEDLFTGVDIPDEFLDPLMSDIMKEPVKLPTSNTVMDRLIIKKHLLNDKTDPFNRAPLTEEMLIPQPELKERIQQFIQEVRAKKNKK</sequence>
<dbReference type="PANTHER" id="PTHR13931">
    <property type="entry name" value="UBIQUITINATION FACTOR E4"/>
    <property type="match status" value="1"/>
</dbReference>
<dbReference type="GO" id="GO:0006511">
    <property type="term" value="P:ubiquitin-dependent protein catabolic process"/>
    <property type="evidence" value="ECO:0007669"/>
    <property type="project" value="InterPro"/>
</dbReference>
<dbReference type="SMART" id="SM00504">
    <property type="entry name" value="Ubox"/>
    <property type="match status" value="1"/>
</dbReference>
<evidence type="ECO:0000256" key="6">
    <source>
        <dbReference type="ARBA" id="ARBA00012483"/>
    </source>
</evidence>
<keyword evidence="9" id="KW-0833">Ubl conjugation pathway</keyword>
<evidence type="ECO:0000256" key="7">
    <source>
        <dbReference type="ARBA" id="ARBA00022490"/>
    </source>
</evidence>
<dbReference type="EC" id="2.3.2.27" evidence="6"/>
<dbReference type="SUPFAM" id="SSF57850">
    <property type="entry name" value="RING/U-box"/>
    <property type="match status" value="1"/>
</dbReference>
<evidence type="ECO:0000313" key="13">
    <source>
        <dbReference type="Proteomes" id="UP000054937"/>
    </source>
</evidence>
<keyword evidence="10" id="KW-0539">Nucleus</keyword>
<name>A0A0V0Q837_PSEPJ</name>
<dbReference type="Pfam" id="PF10408">
    <property type="entry name" value="Ufd2P_core"/>
    <property type="match status" value="1"/>
</dbReference>
<proteinExistence type="inferred from homology"/>
<dbReference type="PANTHER" id="PTHR13931:SF2">
    <property type="entry name" value="UBIQUITIN CONJUGATION FACTOR E4 B"/>
    <property type="match status" value="1"/>
</dbReference>
<evidence type="ECO:0000256" key="8">
    <source>
        <dbReference type="ARBA" id="ARBA00022679"/>
    </source>
</evidence>
<comment type="pathway">
    <text evidence="4">Protein modification; protein ubiquitination.</text>
</comment>
<dbReference type="CDD" id="cd16658">
    <property type="entry name" value="RING-Ubox_UBE4B"/>
    <property type="match status" value="1"/>
</dbReference>
<dbReference type="GO" id="GO:0005737">
    <property type="term" value="C:cytoplasm"/>
    <property type="evidence" value="ECO:0007669"/>
    <property type="project" value="UniProtKB-SubCell"/>
</dbReference>
<dbReference type="InterPro" id="IPR003613">
    <property type="entry name" value="Ubox_domain"/>
</dbReference>
<dbReference type="GO" id="GO:0034450">
    <property type="term" value="F:ubiquitin-ubiquitin ligase activity"/>
    <property type="evidence" value="ECO:0007669"/>
    <property type="project" value="InterPro"/>
</dbReference>
<dbReference type="GO" id="GO:0036503">
    <property type="term" value="P:ERAD pathway"/>
    <property type="evidence" value="ECO:0007669"/>
    <property type="project" value="InterPro"/>
</dbReference>
<accession>A0A0V0Q837</accession>